<evidence type="ECO:0000256" key="5">
    <source>
        <dbReference type="SAM" id="MobiDB-lite"/>
    </source>
</evidence>
<dbReference type="NCBIfam" id="NF033768">
    <property type="entry name" value="myxo_SS_tail"/>
    <property type="match status" value="1"/>
</dbReference>
<dbReference type="EMBL" id="JMCB01000008">
    <property type="protein sequence ID" value="KFE67091.1"/>
    <property type="molecule type" value="Genomic_DNA"/>
</dbReference>
<keyword evidence="2" id="KW-0812">Transmembrane</keyword>
<dbReference type="NCBIfam" id="TIGR01352">
    <property type="entry name" value="tonB_Cterm"/>
    <property type="match status" value="1"/>
</dbReference>
<keyword evidence="9" id="KW-1185">Reference proteome</keyword>
<proteinExistence type="predicted"/>
<dbReference type="GO" id="GO:0055085">
    <property type="term" value="P:transmembrane transport"/>
    <property type="evidence" value="ECO:0007669"/>
    <property type="project" value="InterPro"/>
</dbReference>
<dbReference type="Gene3D" id="3.30.1150.10">
    <property type="match status" value="1"/>
</dbReference>
<evidence type="ECO:0000256" key="1">
    <source>
        <dbReference type="ARBA" id="ARBA00004167"/>
    </source>
</evidence>
<dbReference type="InterPro" id="IPR000253">
    <property type="entry name" value="FHA_dom"/>
</dbReference>
<evidence type="ECO:0000313" key="9">
    <source>
        <dbReference type="Proteomes" id="UP000028725"/>
    </source>
</evidence>
<dbReference type="PANTHER" id="PTHR23308">
    <property type="entry name" value="NUCLEAR INHIBITOR OF PROTEIN PHOSPHATASE-1"/>
    <property type="match status" value="1"/>
</dbReference>
<dbReference type="SUPFAM" id="SSF49879">
    <property type="entry name" value="SMAD/FHA domain"/>
    <property type="match status" value="1"/>
</dbReference>
<dbReference type="Proteomes" id="UP000028725">
    <property type="component" value="Unassembled WGS sequence"/>
</dbReference>
<dbReference type="Pfam" id="PF00498">
    <property type="entry name" value="FHA"/>
    <property type="match status" value="1"/>
</dbReference>
<dbReference type="AlphaFoldDB" id="A0A085WHC8"/>
<dbReference type="OrthoDB" id="5377858at2"/>
<evidence type="ECO:0000313" key="8">
    <source>
        <dbReference type="EMBL" id="KFE67091.1"/>
    </source>
</evidence>
<comment type="subcellular location">
    <subcellularLocation>
        <location evidence="1">Membrane</location>
        <topology evidence="1">Single-pass membrane protein</topology>
    </subcellularLocation>
</comment>
<feature type="domain" description="FHA" evidence="6">
    <location>
        <begin position="26"/>
        <end position="76"/>
    </location>
</feature>
<evidence type="ECO:0000259" key="6">
    <source>
        <dbReference type="PROSITE" id="PS50006"/>
    </source>
</evidence>
<dbReference type="PATRIC" id="fig|394096.3.peg.4485"/>
<protein>
    <submittedName>
        <fullName evidence="8">FHA domain containing protein</fullName>
    </submittedName>
</protein>
<dbReference type="PROSITE" id="PS52015">
    <property type="entry name" value="TONB_CTD"/>
    <property type="match status" value="1"/>
</dbReference>
<dbReference type="RefSeq" id="WP_044191075.1">
    <property type="nucleotide sequence ID" value="NZ_JMCB01000008.1"/>
</dbReference>
<feature type="compositionally biased region" description="Polar residues" evidence="5">
    <location>
        <begin position="464"/>
        <end position="474"/>
    </location>
</feature>
<dbReference type="InterPro" id="IPR049806">
    <property type="entry name" value="MasK-like_C"/>
</dbReference>
<dbReference type="InterPro" id="IPR050923">
    <property type="entry name" value="Cell_Proc_Reg/RNA_Proc"/>
</dbReference>
<evidence type="ECO:0000256" key="3">
    <source>
        <dbReference type="ARBA" id="ARBA00022989"/>
    </source>
</evidence>
<dbReference type="SMART" id="SM00240">
    <property type="entry name" value="FHA"/>
    <property type="match status" value="1"/>
</dbReference>
<sequence>MAVPLTLKVFKGETLVTSKDFERDIIKIGRLSSAHLCLEDEKVSRIHSVIEVGADGSLSIIDMGSVEGTYVNGKRVNKGKVAFGDEIKVGGTTIRLESPAAVAAVNLAAAVSSSDVTTRVEVPVADMQAASQHLAQAAAAPVAAPQVVAAPAPVPVAAPAPAIDSSFASTEQNAVVAPVAEAPVEEEAPRARAARKSSKASGPLGASVGFRWGDQRVGEYFLPSGKAALHWNESLMLALFPKGLRNIAGKSLVEQLPESRDTVTVGTASGVDIAMSDAKLSSPKMAVLKKHSDLHTFSVSFTGKMKGELVRKGETLDLNAVIESGKATSDGGAYSLVLEHDDFFWADLGGITMEVQFQPAPKRVYVPLADSVDYRVLNIFLLTFFLGTMFVIGAMNRSGADEEFADELSGDNSRLAKLIIKPPETQKNKFLEQLNQQKEKQKAGEKAAKQKKEEGQMGKKEAPKTQNRTAPQAQQRDKKDEARALTAKIFGGSKGGVSTLFGNAGLGGELKSAMGNMFGAKAGDSGGFGGLGIRGGGGGGGGTGDTIGIGAIGTKGRGGGTASYGSGVGVLGGKQSVDVGITSSEPVVMGSLDKELIRQVIQRNRGQIRFCYESQLTKYPKLNGKVAVKFVINAEGAVVSSSVAQSTAGNAELETCVAGRVRTWMFPKPKGGGVVVVTYPFIFKASGE</sequence>
<dbReference type="InterPro" id="IPR006260">
    <property type="entry name" value="TonB/TolA_C"/>
</dbReference>
<dbReference type="NCBIfam" id="NF033760">
    <property type="entry name" value="gliding_GltG"/>
    <property type="match status" value="1"/>
</dbReference>
<dbReference type="InterPro" id="IPR008984">
    <property type="entry name" value="SMAD_FHA_dom_sf"/>
</dbReference>
<dbReference type="Gene3D" id="2.60.200.20">
    <property type="match status" value="1"/>
</dbReference>
<gene>
    <name evidence="8" type="ORF">DB31_8444</name>
</gene>
<comment type="caution">
    <text evidence="8">The sequence shown here is derived from an EMBL/GenBank/DDBJ whole genome shotgun (WGS) entry which is preliminary data.</text>
</comment>
<dbReference type="CDD" id="cd00060">
    <property type="entry name" value="FHA"/>
    <property type="match status" value="1"/>
</dbReference>
<dbReference type="STRING" id="394096.DB31_8444"/>
<accession>A0A085WHC8</accession>
<feature type="compositionally biased region" description="Basic and acidic residues" evidence="5">
    <location>
        <begin position="437"/>
        <end position="463"/>
    </location>
</feature>
<organism evidence="8 9">
    <name type="scientific">Hyalangium minutum</name>
    <dbReference type="NCBI Taxonomy" id="394096"/>
    <lineage>
        <taxon>Bacteria</taxon>
        <taxon>Pseudomonadati</taxon>
        <taxon>Myxococcota</taxon>
        <taxon>Myxococcia</taxon>
        <taxon>Myxococcales</taxon>
        <taxon>Cystobacterineae</taxon>
        <taxon>Archangiaceae</taxon>
        <taxon>Hyalangium</taxon>
    </lineage>
</organism>
<reference evidence="8 9" key="1">
    <citation type="submission" date="2014-04" db="EMBL/GenBank/DDBJ databases">
        <title>Genome assembly of Hyalangium minutum DSM 14724.</title>
        <authorList>
            <person name="Sharma G."/>
            <person name="Subramanian S."/>
        </authorList>
    </citation>
    <scope>NUCLEOTIDE SEQUENCE [LARGE SCALE GENOMIC DNA]</scope>
    <source>
        <strain evidence="8 9">DSM 14724</strain>
    </source>
</reference>
<evidence type="ECO:0000259" key="7">
    <source>
        <dbReference type="PROSITE" id="PS52015"/>
    </source>
</evidence>
<keyword evidence="4" id="KW-0472">Membrane</keyword>
<dbReference type="PROSITE" id="PS50006">
    <property type="entry name" value="FHA_DOMAIN"/>
    <property type="match status" value="1"/>
</dbReference>
<evidence type="ECO:0000256" key="4">
    <source>
        <dbReference type="ARBA" id="ARBA00023136"/>
    </source>
</evidence>
<name>A0A085WHC8_9BACT</name>
<dbReference type="GO" id="GO:0016020">
    <property type="term" value="C:membrane"/>
    <property type="evidence" value="ECO:0007669"/>
    <property type="project" value="UniProtKB-SubCell"/>
</dbReference>
<keyword evidence="3" id="KW-1133">Transmembrane helix</keyword>
<dbReference type="SUPFAM" id="SSF74653">
    <property type="entry name" value="TolA/TonB C-terminal domain"/>
    <property type="match status" value="1"/>
</dbReference>
<feature type="region of interest" description="Disordered" evidence="5">
    <location>
        <begin position="436"/>
        <end position="482"/>
    </location>
</feature>
<feature type="domain" description="TonB C-terminal" evidence="7">
    <location>
        <begin position="598"/>
        <end position="688"/>
    </location>
</feature>
<dbReference type="InterPro" id="IPR037682">
    <property type="entry name" value="TonB_C"/>
</dbReference>
<evidence type="ECO:0000256" key="2">
    <source>
        <dbReference type="ARBA" id="ARBA00022692"/>
    </source>
</evidence>